<dbReference type="Gene3D" id="1.20.1070.10">
    <property type="entry name" value="Rhodopsin 7-helix transmembrane proteins"/>
    <property type="match status" value="1"/>
</dbReference>
<evidence type="ECO:0000256" key="1">
    <source>
        <dbReference type="ARBA" id="ARBA00004370"/>
    </source>
</evidence>
<organism evidence="8 9">
    <name type="scientific">Adineta ricciae</name>
    <name type="common">Rotifer</name>
    <dbReference type="NCBI Taxonomy" id="249248"/>
    <lineage>
        <taxon>Eukaryota</taxon>
        <taxon>Metazoa</taxon>
        <taxon>Spiralia</taxon>
        <taxon>Gnathifera</taxon>
        <taxon>Rotifera</taxon>
        <taxon>Eurotatoria</taxon>
        <taxon>Bdelloidea</taxon>
        <taxon>Adinetida</taxon>
        <taxon>Adinetidae</taxon>
        <taxon>Adineta</taxon>
    </lineage>
</organism>
<evidence type="ECO:0000256" key="4">
    <source>
        <dbReference type="ARBA" id="ARBA00023136"/>
    </source>
</evidence>
<proteinExistence type="predicted"/>
<name>A0A814WJL6_ADIRI</name>
<keyword evidence="4 5" id="KW-0472">Membrane</keyword>
<dbReference type="Proteomes" id="UP000663852">
    <property type="component" value="Unassembled WGS sequence"/>
</dbReference>
<dbReference type="EMBL" id="CAJNOJ010000006">
    <property type="protein sequence ID" value="CAF0759783.1"/>
    <property type="molecule type" value="Genomic_DNA"/>
</dbReference>
<feature type="domain" description="G-protein coupled receptors family 1 profile" evidence="6">
    <location>
        <begin position="35"/>
        <end position="281"/>
    </location>
</feature>
<keyword evidence="2 5" id="KW-0812">Transmembrane</keyword>
<sequence length="332" mass="39654">MNLSIIICRSPFLWNQSSLESQRPVLYVCIIATFTHSLFWLQVLFFSSIRQKSMQWIYAYLTTDILLLVRFFFLFFIHTLSTDCYPPQFWYTFVVYFEAIADNYLNILEVYILLALNICRHMQIAQNRNVYRTNVRLLTMSHLAIYIIPLVILVIQIPFGWATLRVDEGGVFDIAYTNTYAEVFNVIIAFFLPISLNVIIIYRSVHYIRLTSHLRRNRHHVSAREKYHRSLVIQFLVFYTIWLLLWAPNIIIYQFTSGRDLAVFVGQLLNFMEITIDPLIIAGLDIRFYQVWKKLWIRVKNRTMRELRVDHRRIAPTVVRTVQQTVQHQYPH</sequence>
<comment type="subcellular location">
    <subcellularLocation>
        <location evidence="1">Membrane</location>
    </subcellularLocation>
</comment>
<dbReference type="SUPFAM" id="SSF81321">
    <property type="entry name" value="Family A G protein-coupled receptor-like"/>
    <property type="match status" value="1"/>
</dbReference>
<feature type="transmembrane region" description="Helical" evidence="5">
    <location>
        <begin position="261"/>
        <end position="284"/>
    </location>
</feature>
<feature type="transmembrane region" description="Helical" evidence="5">
    <location>
        <begin position="57"/>
        <end position="77"/>
    </location>
</feature>
<dbReference type="Proteomes" id="UP000663828">
    <property type="component" value="Unassembled WGS sequence"/>
</dbReference>
<gene>
    <name evidence="7" type="ORF">EDS130_LOCUS2750</name>
    <name evidence="8" type="ORF">XAT740_LOCUS23790</name>
</gene>
<feature type="transmembrane region" description="Helical" evidence="5">
    <location>
        <begin position="89"/>
        <end position="116"/>
    </location>
</feature>
<protein>
    <recommendedName>
        <fullName evidence="6">G-protein coupled receptors family 1 profile domain-containing protein</fullName>
    </recommendedName>
</protein>
<feature type="transmembrane region" description="Helical" evidence="5">
    <location>
        <begin position="183"/>
        <end position="210"/>
    </location>
</feature>
<dbReference type="OrthoDB" id="10032875at2759"/>
<evidence type="ECO:0000313" key="7">
    <source>
        <dbReference type="EMBL" id="CAF0759783.1"/>
    </source>
</evidence>
<feature type="transmembrane region" description="Helical" evidence="5">
    <location>
        <begin position="231"/>
        <end position="255"/>
    </location>
</feature>
<evidence type="ECO:0000259" key="6">
    <source>
        <dbReference type="PROSITE" id="PS50262"/>
    </source>
</evidence>
<feature type="transmembrane region" description="Helical" evidence="5">
    <location>
        <begin position="137"/>
        <end position="163"/>
    </location>
</feature>
<keyword evidence="3 5" id="KW-1133">Transmembrane helix</keyword>
<evidence type="ECO:0000256" key="2">
    <source>
        <dbReference type="ARBA" id="ARBA00022692"/>
    </source>
</evidence>
<dbReference type="PROSITE" id="PS50262">
    <property type="entry name" value="G_PROTEIN_RECEP_F1_2"/>
    <property type="match status" value="1"/>
</dbReference>
<comment type="caution">
    <text evidence="8">The sequence shown here is derived from an EMBL/GenBank/DDBJ whole genome shotgun (WGS) entry which is preliminary data.</text>
</comment>
<keyword evidence="9" id="KW-1185">Reference proteome</keyword>
<dbReference type="EMBL" id="CAJNOR010001813">
    <property type="protein sequence ID" value="CAF1203148.1"/>
    <property type="molecule type" value="Genomic_DNA"/>
</dbReference>
<evidence type="ECO:0000313" key="9">
    <source>
        <dbReference type="Proteomes" id="UP000663828"/>
    </source>
</evidence>
<evidence type="ECO:0000256" key="5">
    <source>
        <dbReference type="SAM" id="Phobius"/>
    </source>
</evidence>
<dbReference type="AlphaFoldDB" id="A0A814WJL6"/>
<reference evidence="8" key="1">
    <citation type="submission" date="2021-02" db="EMBL/GenBank/DDBJ databases">
        <authorList>
            <person name="Nowell W R."/>
        </authorList>
    </citation>
    <scope>NUCLEOTIDE SEQUENCE</scope>
</reference>
<dbReference type="GO" id="GO:0016020">
    <property type="term" value="C:membrane"/>
    <property type="evidence" value="ECO:0007669"/>
    <property type="project" value="UniProtKB-SubCell"/>
</dbReference>
<feature type="transmembrane region" description="Helical" evidence="5">
    <location>
        <begin position="25"/>
        <end position="45"/>
    </location>
</feature>
<accession>A0A814WJL6</accession>
<evidence type="ECO:0000313" key="8">
    <source>
        <dbReference type="EMBL" id="CAF1203148.1"/>
    </source>
</evidence>
<evidence type="ECO:0000256" key="3">
    <source>
        <dbReference type="ARBA" id="ARBA00022989"/>
    </source>
</evidence>
<dbReference type="InterPro" id="IPR017452">
    <property type="entry name" value="GPCR_Rhodpsn_7TM"/>
</dbReference>